<protein>
    <submittedName>
        <fullName evidence="2">Prohead core scaffolding protein and protease</fullName>
    </submittedName>
</protein>
<sequence length="435" mass="48276">MKNNMLKDSLGVSMKVLSEGTSTDVLQPVYLQCIAITPDIPNNNGRIYEEELVDKILATRMSPEQLKSNPLFMEIVHPAEDQTGEINSERIAAQIIKAWKAPSNELVVLIELLPEIGNVGAKVLYNLVVKRNAVPGISIRGFGKYRRGNTVDTASYKFVTIDITFNPSNIASFAQKLNSTEALDISEYIGESTEEELMSLSESFKAGDKSLVKLIENKNANVKNSNKMEDPNKELLEKVADLSGKLAKSESENEQLKKESSDVKEELAAKTESLKTVEGHYAKCLAITESVIDELKISDQSRVDLEVQVESLNDTNKVLTESLKTTEAHYNKSVAVISTINESVQHNKVVEMVESKLGEGAYEKYSNLFENTSYQKAETLVTALSENIKPTVTKPFVEQFRNGAAEGADSAEGLENLTESEKVDYERRKFLYAQD</sequence>
<keyword evidence="3" id="KW-1185">Reference proteome</keyword>
<accession>A0A8E4UY35</accession>
<keyword evidence="1" id="KW-0175">Coiled coil</keyword>
<evidence type="ECO:0000313" key="2">
    <source>
        <dbReference type="EMBL" id="QQO97356.1"/>
    </source>
</evidence>
<evidence type="ECO:0000313" key="3">
    <source>
        <dbReference type="Proteomes" id="UP000693899"/>
    </source>
</evidence>
<reference evidence="2" key="1">
    <citation type="submission" date="2020-07" db="EMBL/GenBank/DDBJ databases">
        <title>Highly diverse flavobacterial phages as mortality factor during North Sea spring blooms.</title>
        <authorList>
            <person name="Bartlau N."/>
            <person name="Wichels A."/>
            <person name="Krohne G."/>
            <person name="Adriaenssens E.M."/>
            <person name="Heins A."/>
            <person name="Fuchs B.M."/>
            <person name="Amann R."/>
            <person name="Moraru C."/>
        </authorList>
    </citation>
    <scope>NUCLEOTIDE SEQUENCE</scope>
</reference>
<proteinExistence type="predicted"/>
<dbReference type="GO" id="GO:0006508">
    <property type="term" value="P:proteolysis"/>
    <property type="evidence" value="ECO:0007669"/>
    <property type="project" value="UniProtKB-KW"/>
</dbReference>
<dbReference type="Proteomes" id="UP000693899">
    <property type="component" value="Segment"/>
</dbReference>
<dbReference type="GO" id="GO:0008233">
    <property type="term" value="F:peptidase activity"/>
    <property type="evidence" value="ECO:0007669"/>
    <property type="project" value="UniProtKB-KW"/>
</dbReference>
<organism evidence="2 3">
    <name type="scientific">Maribacter phage Colly_1</name>
    <dbReference type="NCBI Taxonomy" id="2745691"/>
    <lineage>
        <taxon>Viruses</taxon>
        <taxon>Duplodnaviria</taxon>
        <taxon>Heunggongvirae</taxon>
        <taxon>Uroviricota</taxon>
        <taxon>Caudoviricetes</taxon>
        <taxon>Molycolviridae</taxon>
        <taxon>Mollyvirus</taxon>
        <taxon>Mollyvirus colly</taxon>
    </lineage>
</organism>
<keyword evidence="2" id="KW-0378">Hydrolase</keyword>
<evidence type="ECO:0000256" key="1">
    <source>
        <dbReference type="SAM" id="Coils"/>
    </source>
</evidence>
<name>A0A8E4UY35_9CAUD</name>
<dbReference type="EMBL" id="MT732450">
    <property type="protein sequence ID" value="QQO97356.1"/>
    <property type="molecule type" value="Genomic_DNA"/>
</dbReference>
<keyword evidence="2" id="KW-0645">Protease</keyword>
<gene>
    <name evidence="2" type="ORF">Colly1_70</name>
</gene>
<feature type="coiled-coil region" evidence="1">
    <location>
        <begin position="232"/>
        <end position="273"/>
    </location>
</feature>